<organism evidence="3 4">
    <name type="scientific">Papaver atlanticum</name>
    <dbReference type="NCBI Taxonomy" id="357466"/>
    <lineage>
        <taxon>Eukaryota</taxon>
        <taxon>Viridiplantae</taxon>
        <taxon>Streptophyta</taxon>
        <taxon>Embryophyta</taxon>
        <taxon>Tracheophyta</taxon>
        <taxon>Spermatophyta</taxon>
        <taxon>Magnoliopsida</taxon>
        <taxon>Ranunculales</taxon>
        <taxon>Papaveraceae</taxon>
        <taxon>Papaveroideae</taxon>
        <taxon>Papaver</taxon>
    </lineage>
</organism>
<dbReference type="GO" id="GO:0000466">
    <property type="term" value="P:maturation of 5.8S rRNA from tricistronic rRNA transcript (SSU-rRNA, 5.8S rRNA, LSU-rRNA)"/>
    <property type="evidence" value="ECO:0007669"/>
    <property type="project" value="TreeGrafter"/>
</dbReference>
<evidence type="ECO:0000259" key="2">
    <source>
        <dbReference type="Pfam" id="PF11707"/>
    </source>
</evidence>
<comment type="caution">
    <text evidence="3">The sequence shown here is derived from an EMBL/GenBank/DDBJ whole genome shotgun (WGS) entry which is preliminary data.</text>
</comment>
<feature type="region of interest" description="Disordered" evidence="1">
    <location>
        <begin position="1"/>
        <end position="50"/>
    </location>
</feature>
<feature type="compositionally biased region" description="Acidic residues" evidence="1">
    <location>
        <begin position="32"/>
        <end position="46"/>
    </location>
</feature>
<name>A0AAD4T6V4_9MAGN</name>
<keyword evidence="4" id="KW-1185">Reference proteome</keyword>
<dbReference type="GO" id="GO:0005730">
    <property type="term" value="C:nucleolus"/>
    <property type="evidence" value="ECO:0007669"/>
    <property type="project" value="TreeGrafter"/>
</dbReference>
<protein>
    <recommendedName>
        <fullName evidence="2">URB1 N-terminal domain-containing protein</fullName>
    </recommendedName>
</protein>
<dbReference type="InterPro" id="IPR021714">
    <property type="entry name" value="URB1_N"/>
</dbReference>
<reference evidence="3" key="1">
    <citation type="submission" date="2022-04" db="EMBL/GenBank/DDBJ databases">
        <title>A functionally conserved STORR gene fusion in Papaver species that diverged 16.8 million years ago.</title>
        <authorList>
            <person name="Catania T."/>
        </authorList>
    </citation>
    <scope>NUCLEOTIDE SEQUENCE</scope>
    <source>
        <strain evidence="3">S-188037</strain>
    </source>
</reference>
<evidence type="ECO:0000313" key="4">
    <source>
        <dbReference type="Proteomes" id="UP001202328"/>
    </source>
</evidence>
<gene>
    <name evidence="3" type="ORF">MKW98_006527</name>
</gene>
<accession>A0AAD4T6V4</accession>
<sequence>MEEATNESEGIEEQVMEEELYNDYDSQGIEEQVMEEEDEDYQEAQADEGTRAERDEIVLNVSYEVKLRELLCKLASNEVVIYTAASKEFIKILRGESGVGKEKANSDLYVLSLVTAVLDQPDGKYESCDTGRLTLSRRLDELGKFIVLDKLEDVYDELKSGETKRRNAALLLMAAIVRRGVGLASLVLEKFDFKILVSPKQAQNQKKRVVNKGNYSVRKSKIEFGMSFLECGNPRLLRWILQEKELYYGILRDLGNDDEETIVYVLSVLRDKVLTPDSLVPPSLRSVLFGSGTLEQLALISGNPIGGSSADIAHEVLVMVCTDPLNGLMPDLNAKYPLKGNRKRLLDLMKKLKAKDIGHHRELLLTIVNGRPSLGSAYMDEFSFSLEPCSSPNWLAAISLVTDLVSSTNTSLYLSYPAPWKHDPPTVDSPEVQCMLNCIVPRAFSRMVINRGLQHDNIFVKHGCARFLLEALKSLDNFIRVIECASHDNGLVAQKWLSLKQGIQDAARAMLPDPQVLLKLLTEMRKSDLKSCNRKLKRARSSEKSSELNFRDSVKKSKIDLADDIVISGLSTNSDDRGNSSDKAIKYVQENGTDPTKIMDRIWGSQECSVIRDEPRDAEIYSHSKIMEIFTIYLRTVPNFL</sequence>
<dbReference type="Proteomes" id="UP001202328">
    <property type="component" value="Unassembled WGS sequence"/>
</dbReference>
<evidence type="ECO:0000256" key="1">
    <source>
        <dbReference type="SAM" id="MobiDB-lite"/>
    </source>
</evidence>
<dbReference type="EMBL" id="JAJJMB010004055">
    <property type="protein sequence ID" value="KAI3944366.1"/>
    <property type="molecule type" value="Genomic_DNA"/>
</dbReference>
<dbReference type="GO" id="GO:0000463">
    <property type="term" value="P:maturation of LSU-rRNA from tricistronic rRNA transcript (SSU-rRNA, 5.8S rRNA, LSU-rRNA)"/>
    <property type="evidence" value="ECO:0007669"/>
    <property type="project" value="TreeGrafter"/>
</dbReference>
<dbReference type="PANTHER" id="PTHR13500:SF0">
    <property type="entry name" value="NUCLEOLAR PRE-RIBOSOMAL-ASSOCIATED PROTEIN 1"/>
    <property type="match status" value="1"/>
</dbReference>
<dbReference type="InterPro" id="IPR039844">
    <property type="entry name" value="URB1"/>
</dbReference>
<evidence type="ECO:0000313" key="3">
    <source>
        <dbReference type="EMBL" id="KAI3944366.1"/>
    </source>
</evidence>
<feature type="compositionally biased region" description="Acidic residues" evidence="1">
    <location>
        <begin position="1"/>
        <end position="22"/>
    </location>
</feature>
<dbReference type="Pfam" id="PF11707">
    <property type="entry name" value="Npa1"/>
    <property type="match status" value="1"/>
</dbReference>
<proteinExistence type="predicted"/>
<dbReference type="AlphaFoldDB" id="A0AAD4T6V4"/>
<dbReference type="PANTHER" id="PTHR13500">
    <property type="entry name" value="NUCLEOLAR PRERIBOSOMAL-ASSOCIATED PROTEIN 1"/>
    <property type="match status" value="1"/>
</dbReference>
<feature type="domain" description="URB1 N-terminal" evidence="2">
    <location>
        <begin position="124"/>
        <end position="396"/>
    </location>
</feature>